<dbReference type="Pfam" id="PF07833">
    <property type="entry name" value="Cu_amine_oxidN1"/>
    <property type="match status" value="1"/>
</dbReference>
<reference evidence="3" key="1">
    <citation type="submission" date="2021-06" db="EMBL/GenBank/DDBJ databases">
        <authorList>
            <person name="Criscuolo A."/>
        </authorList>
    </citation>
    <scope>NUCLEOTIDE SEQUENCE</scope>
    <source>
        <strain evidence="3">CIP111600</strain>
    </source>
</reference>
<evidence type="ECO:0000259" key="2">
    <source>
        <dbReference type="Pfam" id="PF07833"/>
    </source>
</evidence>
<organism evidence="3 4">
    <name type="scientific">Paenibacillus solanacearum</name>
    <dbReference type="NCBI Taxonomy" id="2048548"/>
    <lineage>
        <taxon>Bacteria</taxon>
        <taxon>Bacillati</taxon>
        <taxon>Bacillota</taxon>
        <taxon>Bacilli</taxon>
        <taxon>Bacillales</taxon>
        <taxon>Paenibacillaceae</taxon>
        <taxon>Paenibacillus</taxon>
    </lineage>
</organism>
<dbReference type="InterPro" id="IPR012854">
    <property type="entry name" value="Cu_amine_oxidase-like_N"/>
</dbReference>
<feature type="chain" id="PRO_5037839490" description="Copper amine oxidase-like N-terminal domain-containing protein" evidence="1">
    <location>
        <begin position="24"/>
        <end position="510"/>
    </location>
</feature>
<evidence type="ECO:0000313" key="3">
    <source>
        <dbReference type="EMBL" id="CAG7629258.1"/>
    </source>
</evidence>
<dbReference type="Proteomes" id="UP000693672">
    <property type="component" value="Unassembled WGS sequence"/>
</dbReference>
<evidence type="ECO:0000256" key="1">
    <source>
        <dbReference type="SAM" id="SignalP"/>
    </source>
</evidence>
<feature type="domain" description="Copper amine oxidase-like N-terminal" evidence="2">
    <location>
        <begin position="46"/>
        <end position="152"/>
    </location>
</feature>
<dbReference type="EMBL" id="CAJVAS010000012">
    <property type="protein sequence ID" value="CAG7629258.1"/>
    <property type="molecule type" value="Genomic_DNA"/>
</dbReference>
<keyword evidence="4" id="KW-1185">Reference proteome</keyword>
<dbReference type="AlphaFoldDB" id="A0A916K1W8"/>
<evidence type="ECO:0000313" key="4">
    <source>
        <dbReference type="Proteomes" id="UP000693672"/>
    </source>
</evidence>
<accession>A0A916K1W8</accession>
<comment type="caution">
    <text evidence="3">The sequence shown here is derived from an EMBL/GenBank/DDBJ whole genome shotgun (WGS) entry which is preliminary data.</text>
</comment>
<feature type="signal peptide" evidence="1">
    <location>
        <begin position="1"/>
        <end position="23"/>
    </location>
</feature>
<keyword evidence="1" id="KW-0732">Signal</keyword>
<sequence length="510" mass="58106">MKKKMILSLLSGLLLLPASVVYSANPSMPTDTKEITLQLNQSLAEINGKTVPLQAAPILINDTTMVPLRFIGEVLGAEIAWENTTRTITVTYESSTIQLVVDESMAIVKGQPKSLDQPVMMQNQTVLVPLRFIAENFNQHVTYDDRTQSIKIISNISNQQPTQKPQPKKLDKITVDNLTDGRDIGGTGTIRGMFGKIDLTSLVTDNKKNVYFLKIDPTLHDGFVIYRYDHETGLKGIPISEENFTFTYMNKNNTTKQFRIDNFRPRKLTYDETHDRLYLIGDSKDNEIKYVVYEVFPELKMITYQEQADTMNQERNFFTTVNGKEFYYSDLFRESIYMAQEGKESERLTYFTTDRSNNEMASVVKEGQIFIFDKNLKTIYKLTAAQLSKVADVNINERITSINTFNGNFYLATDNKILQLSVDGQVTNYVGLSDIVIYNSGVYNPITKTYDQVYGDRLPQKDLMDTEQKGGARPEPAKLTEFSQFAVDSNGNVIVLDSNWALRRINLFEE</sequence>
<gene>
    <name evidence="3" type="ORF">PAESOLCIP111_03085</name>
</gene>
<proteinExistence type="predicted"/>
<dbReference type="RefSeq" id="WP_218092847.1">
    <property type="nucleotide sequence ID" value="NZ_CAJVAS010000012.1"/>
</dbReference>
<protein>
    <recommendedName>
        <fullName evidence="2">Copper amine oxidase-like N-terminal domain-containing protein</fullName>
    </recommendedName>
</protein>
<name>A0A916K1W8_9BACL</name>